<gene>
    <name evidence="2" type="ORF">Pla8534_67640</name>
</gene>
<protein>
    <submittedName>
        <fullName evidence="2">Uncharacterized protein</fullName>
    </submittedName>
</protein>
<reference evidence="2 3" key="1">
    <citation type="submission" date="2019-02" db="EMBL/GenBank/DDBJ databases">
        <title>Deep-cultivation of Planctomycetes and their phenomic and genomic characterization uncovers novel biology.</title>
        <authorList>
            <person name="Wiegand S."/>
            <person name="Jogler M."/>
            <person name="Boedeker C."/>
            <person name="Pinto D."/>
            <person name="Vollmers J."/>
            <person name="Rivas-Marin E."/>
            <person name="Kohn T."/>
            <person name="Peeters S.H."/>
            <person name="Heuer A."/>
            <person name="Rast P."/>
            <person name="Oberbeckmann S."/>
            <person name="Bunk B."/>
            <person name="Jeske O."/>
            <person name="Meyerdierks A."/>
            <person name="Storesund J.E."/>
            <person name="Kallscheuer N."/>
            <person name="Luecker S."/>
            <person name="Lage O.M."/>
            <person name="Pohl T."/>
            <person name="Merkel B.J."/>
            <person name="Hornburger P."/>
            <person name="Mueller R.-W."/>
            <person name="Bruemmer F."/>
            <person name="Labrenz M."/>
            <person name="Spormann A.M."/>
            <person name="Op den Camp H."/>
            <person name="Overmann J."/>
            <person name="Amann R."/>
            <person name="Jetten M.S.M."/>
            <person name="Mascher T."/>
            <person name="Medema M.H."/>
            <person name="Devos D.P."/>
            <person name="Kaster A.-K."/>
            <person name="Ovreas L."/>
            <person name="Rohde M."/>
            <person name="Galperin M.Y."/>
            <person name="Jogler C."/>
        </authorList>
    </citation>
    <scope>NUCLEOTIDE SEQUENCE [LARGE SCALE GENOMIC DNA]</scope>
    <source>
        <strain evidence="2 3">Pla85_3_4</strain>
    </source>
</reference>
<feature type="region of interest" description="Disordered" evidence="1">
    <location>
        <begin position="1"/>
        <end position="65"/>
    </location>
</feature>
<sequence>MPDSSIEFPHTKIAAKATHPATTHVRGPTSNSCIGYSKEFDQESLPDSSRMSKKGPPAPDDDSKMEPYWRRLHESKFIITSFAINLQMQSAPIDRFLGNNHIVCFGTGRAPEKFNSISSKACAMRFPRQLAAAAVLAFYVAQTVGGQAVHLRLCTAGSCCSSSHSHTHNACGHCHTHGACGRRHGMIADDRQTAGKSNQESPREGRRHDSSNCRVCQVLGQAHESPPTFTIEASVALCPSVEIVVRQAWLAPGVTGFRPRAPPEV</sequence>
<dbReference type="RefSeq" id="WP_145058425.1">
    <property type="nucleotide sequence ID" value="NZ_CP036433.1"/>
</dbReference>
<dbReference type="AlphaFoldDB" id="A0A518E465"/>
<dbReference type="KEGG" id="lcre:Pla8534_67640"/>
<evidence type="ECO:0000313" key="2">
    <source>
        <dbReference type="EMBL" id="QDU98853.1"/>
    </source>
</evidence>
<keyword evidence="3" id="KW-1185">Reference proteome</keyword>
<name>A0A518E465_9BACT</name>
<proteinExistence type="predicted"/>
<evidence type="ECO:0000256" key="1">
    <source>
        <dbReference type="SAM" id="MobiDB-lite"/>
    </source>
</evidence>
<evidence type="ECO:0000313" key="3">
    <source>
        <dbReference type="Proteomes" id="UP000317648"/>
    </source>
</evidence>
<dbReference type="Proteomes" id="UP000317648">
    <property type="component" value="Chromosome"/>
</dbReference>
<dbReference type="EMBL" id="CP036433">
    <property type="protein sequence ID" value="QDU98853.1"/>
    <property type="molecule type" value="Genomic_DNA"/>
</dbReference>
<organism evidence="2 3">
    <name type="scientific">Lignipirellula cremea</name>
    <dbReference type="NCBI Taxonomy" id="2528010"/>
    <lineage>
        <taxon>Bacteria</taxon>
        <taxon>Pseudomonadati</taxon>
        <taxon>Planctomycetota</taxon>
        <taxon>Planctomycetia</taxon>
        <taxon>Pirellulales</taxon>
        <taxon>Pirellulaceae</taxon>
        <taxon>Lignipirellula</taxon>
    </lineage>
</organism>
<accession>A0A518E465</accession>